<protein>
    <recommendedName>
        <fullName evidence="1">Halobacterial output domain-containing protein</fullName>
    </recommendedName>
</protein>
<dbReference type="OrthoDB" id="193772at2157"/>
<evidence type="ECO:0000259" key="1">
    <source>
        <dbReference type="Pfam" id="PF18545"/>
    </source>
</evidence>
<proteinExistence type="predicted"/>
<dbReference type="RefSeq" id="WP_124178621.1">
    <property type="nucleotide sequence ID" value="NZ_REFY01000004.1"/>
</dbReference>
<dbReference type="EMBL" id="REFY01000004">
    <property type="protein sequence ID" value="RQG88933.1"/>
    <property type="molecule type" value="Genomic_DNA"/>
</dbReference>
<dbReference type="InterPro" id="IPR040624">
    <property type="entry name" value="HalOD1"/>
</dbReference>
<sequence>MSGKTPTGRLTPVENAAGRTVYYDEDQRTYHTWCDDDDYEPVSTALLAVVSSVIGTDPVELESLSDRVDPDALNAMVHHWRTGGSDGGGSISFTFSDCGITVLASGEIVIDPNRRQRSFP</sequence>
<organism evidence="2 3">
    <name type="scientific">Natrarchaeobius halalkaliphilus</name>
    <dbReference type="NCBI Taxonomy" id="1679091"/>
    <lineage>
        <taxon>Archaea</taxon>
        <taxon>Methanobacteriati</taxon>
        <taxon>Methanobacteriota</taxon>
        <taxon>Stenosarchaea group</taxon>
        <taxon>Halobacteria</taxon>
        <taxon>Halobacteriales</taxon>
        <taxon>Natrialbaceae</taxon>
        <taxon>Natrarchaeobius</taxon>
    </lineage>
</organism>
<name>A0A3N6LJN0_9EURY</name>
<evidence type="ECO:0000313" key="3">
    <source>
        <dbReference type="Proteomes" id="UP000273828"/>
    </source>
</evidence>
<dbReference type="Pfam" id="PF18545">
    <property type="entry name" value="HalOD1"/>
    <property type="match status" value="1"/>
</dbReference>
<evidence type="ECO:0000313" key="2">
    <source>
        <dbReference type="EMBL" id="RQG88933.1"/>
    </source>
</evidence>
<gene>
    <name evidence="2" type="ORF">EA462_11100</name>
</gene>
<dbReference type="Proteomes" id="UP000273828">
    <property type="component" value="Unassembled WGS sequence"/>
</dbReference>
<keyword evidence="3" id="KW-1185">Reference proteome</keyword>
<reference evidence="2 3" key="1">
    <citation type="submission" date="2018-10" db="EMBL/GenBank/DDBJ databases">
        <title>Natrarchaeobius chitinivorans gen. nov., sp. nov., and Natrarchaeobius haloalkaliphilus sp. nov., alkaliphilic, chitin-utilizing haloarchaea from hypersaline alkaline lakes.</title>
        <authorList>
            <person name="Sorokin D.Y."/>
            <person name="Elcheninov A.G."/>
            <person name="Kostrikina N.A."/>
            <person name="Bale N.J."/>
            <person name="Sinninghe Damste J.S."/>
            <person name="Khijniak T.V."/>
            <person name="Kublanov I.V."/>
            <person name="Toshchakov S.V."/>
        </authorList>
    </citation>
    <scope>NUCLEOTIDE SEQUENCE [LARGE SCALE GENOMIC DNA]</scope>
    <source>
        <strain evidence="2 3">AArcht-Sl</strain>
    </source>
</reference>
<accession>A0A3N6LJN0</accession>
<comment type="caution">
    <text evidence="2">The sequence shown here is derived from an EMBL/GenBank/DDBJ whole genome shotgun (WGS) entry which is preliminary data.</text>
</comment>
<feature type="domain" description="Halobacterial output" evidence="1">
    <location>
        <begin position="38"/>
        <end position="112"/>
    </location>
</feature>
<dbReference type="AlphaFoldDB" id="A0A3N6LJN0"/>